<gene>
    <name evidence="3" type="ORF">BXZ70DRAFT_277409</name>
</gene>
<dbReference type="EMBL" id="JAEVFJ010000002">
    <property type="protein sequence ID" value="KAH8107124.1"/>
    <property type="molecule type" value="Genomic_DNA"/>
</dbReference>
<evidence type="ECO:0000256" key="2">
    <source>
        <dbReference type="SAM" id="MobiDB-lite"/>
    </source>
</evidence>
<feature type="region of interest" description="Disordered" evidence="2">
    <location>
        <begin position="197"/>
        <end position="269"/>
    </location>
</feature>
<dbReference type="GO" id="GO:0030289">
    <property type="term" value="C:protein phosphatase 4 complex"/>
    <property type="evidence" value="ECO:0007669"/>
    <property type="project" value="InterPro"/>
</dbReference>
<dbReference type="Pfam" id="PF09184">
    <property type="entry name" value="PPP4R2"/>
    <property type="match status" value="1"/>
</dbReference>
<dbReference type="OrthoDB" id="341898at2759"/>
<dbReference type="GO" id="GO:0005634">
    <property type="term" value="C:nucleus"/>
    <property type="evidence" value="ECO:0007669"/>
    <property type="project" value="TreeGrafter"/>
</dbReference>
<reference evidence="3" key="1">
    <citation type="journal article" date="2021" name="New Phytol.">
        <title>Evolutionary innovations through gain and loss of genes in the ectomycorrhizal Boletales.</title>
        <authorList>
            <person name="Wu G."/>
            <person name="Miyauchi S."/>
            <person name="Morin E."/>
            <person name="Kuo A."/>
            <person name="Drula E."/>
            <person name="Varga T."/>
            <person name="Kohler A."/>
            <person name="Feng B."/>
            <person name="Cao Y."/>
            <person name="Lipzen A."/>
            <person name="Daum C."/>
            <person name="Hundley H."/>
            <person name="Pangilinan J."/>
            <person name="Johnson J."/>
            <person name="Barry K."/>
            <person name="LaButti K."/>
            <person name="Ng V."/>
            <person name="Ahrendt S."/>
            <person name="Min B."/>
            <person name="Choi I.G."/>
            <person name="Park H."/>
            <person name="Plett J.M."/>
            <person name="Magnuson J."/>
            <person name="Spatafora J.W."/>
            <person name="Nagy L.G."/>
            <person name="Henrissat B."/>
            <person name="Grigoriev I.V."/>
            <person name="Yang Z.L."/>
            <person name="Xu J."/>
            <person name="Martin F.M."/>
        </authorList>
    </citation>
    <scope>NUCLEOTIDE SEQUENCE</scope>
    <source>
        <strain evidence="3">KKN 215</strain>
    </source>
</reference>
<evidence type="ECO:0000313" key="3">
    <source>
        <dbReference type="EMBL" id="KAH8107124.1"/>
    </source>
</evidence>
<evidence type="ECO:0000256" key="1">
    <source>
        <dbReference type="ARBA" id="ARBA00009207"/>
    </source>
</evidence>
<feature type="region of interest" description="Disordered" evidence="2">
    <location>
        <begin position="282"/>
        <end position="332"/>
    </location>
</feature>
<sequence>MTESFEWKPEYNDVLERIAATDQVENSEWPRIRDIVKSKLSQNITHYLENPNPDETSLVQTASLGLAKATLTGGLKIPPFPPRAHLPGNPNEAPKHTLTPEEAKEFKEALFKLIDDFEGPPFTIQRVCELSITPRKHYKYLGKYLRAVEKALLVTSTADAFPIISSTNKPTAISAPSIISTAISTPSTPLFSPIPFLHGDARRSQSRSPPPSPLALSAIGAGGSMTTSPHAGAEGAEQKAIGLVDELDDPSPGHLSDRPQAISATTTTTLDTAKQYKSLQDRFTKSEEGEAGEATVVEGGGDVTAGGETREANGDGMVVDEEGSEDKENKAS</sequence>
<protein>
    <submittedName>
        <fullName evidence="3">PPP4R2-domain-containing protein</fullName>
    </submittedName>
</protein>
<dbReference type="PANTHER" id="PTHR16487">
    <property type="entry name" value="PPP4R2-RELATED PROTEIN"/>
    <property type="match status" value="1"/>
</dbReference>
<proteinExistence type="inferred from homology"/>
<evidence type="ECO:0000313" key="4">
    <source>
        <dbReference type="Proteomes" id="UP000813824"/>
    </source>
</evidence>
<dbReference type="InterPro" id="IPR015267">
    <property type="entry name" value="PPP4R2"/>
</dbReference>
<dbReference type="GO" id="GO:0005737">
    <property type="term" value="C:cytoplasm"/>
    <property type="evidence" value="ECO:0007669"/>
    <property type="project" value="TreeGrafter"/>
</dbReference>
<dbReference type="AlphaFoldDB" id="A0A8K0V0H8"/>
<name>A0A8K0V0H8_9AGAR</name>
<dbReference type="Proteomes" id="UP000813824">
    <property type="component" value="Unassembled WGS sequence"/>
</dbReference>
<dbReference type="PANTHER" id="PTHR16487:SF0">
    <property type="entry name" value="PROTEIN PHOSPHATASE 4 REGULATORY SUBUNIT 2-RELATED"/>
    <property type="match status" value="1"/>
</dbReference>
<comment type="caution">
    <text evidence="3">The sequence shown here is derived from an EMBL/GenBank/DDBJ whole genome shotgun (WGS) entry which is preliminary data.</text>
</comment>
<comment type="similarity">
    <text evidence="1">Belongs to the PPP4R2 family.</text>
</comment>
<keyword evidence="4" id="KW-1185">Reference proteome</keyword>
<accession>A0A8K0V0H8</accession>
<dbReference type="GO" id="GO:0019888">
    <property type="term" value="F:protein phosphatase regulator activity"/>
    <property type="evidence" value="ECO:0007669"/>
    <property type="project" value="InterPro"/>
</dbReference>
<organism evidence="3 4">
    <name type="scientific">Cristinia sonorae</name>
    <dbReference type="NCBI Taxonomy" id="1940300"/>
    <lineage>
        <taxon>Eukaryota</taxon>
        <taxon>Fungi</taxon>
        <taxon>Dikarya</taxon>
        <taxon>Basidiomycota</taxon>
        <taxon>Agaricomycotina</taxon>
        <taxon>Agaricomycetes</taxon>
        <taxon>Agaricomycetidae</taxon>
        <taxon>Agaricales</taxon>
        <taxon>Pleurotineae</taxon>
        <taxon>Stephanosporaceae</taxon>
        <taxon>Cristinia</taxon>
    </lineage>
</organism>